<evidence type="ECO:0000313" key="1">
    <source>
        <dbReference type="EMBL" id="EAY04563.1"/>
    </source>
</evidence>
<dbReference type="VEuPathDB" id="TrichDB:TVAG_232990"/>
<keyword evidence="2" id="KW-1185">Reference proteome</keyword>
<reference evidence="1" key="1">
    <citation type="submission" date="2006-10" db="EMBL/GenBank/DDBJ databases">
        <authorList>
            <person name="Amadeo P."/>
            <person name="Zhao Q."/>
            <person name="Wortman J."/>
            <person name="Fraser-Liggett C."/>
            <person name="Carlton J."/>
        </authorList>
    </citation>
    <scope>NUCLEOTIDE SEQUENCE</scope>
    <source>
        <strain evidence="1">G3</strain>
    </source>
</reference>
<reference evidence="1" key="2">
    <citation type="journal article" date="2007" name="Science">
        <title>Draft genome sequence of the sexually transmitted pathogen Trichomonas vaginalis.</title>
        <authorList>
            <person name="Carlton J.M."/>
            <person name="Hirt R.P."/>
            <person name="Silva J.C."/>
            <person name="Delcher A.L."/>
            <person name="Schatz M."/>
            <person name="Zhao Q."/>
            <person name="Wortman J.R."/>
            <person name="Bidwell S.L."/>
            <person name="Alsmark U.C.M."/>
            <person name="Besteiro S."/>
            <person name="Sicheritz-Ponten T."/>
            <person name="Noel C.J."/>
            <person name="Dacks J.B."/>
            <person name="Foster P.G."/>
            <person name="Simillion C."/>
            <person name="Van de Peer Y."/>
            <person name="Miranda-Saavedra D."/>
            <person name="Barton G.J."/>
            <person name="Westrop G.D."/>
            <person name="Mueller S."/>
            <person name="Dessi D."/>
            <person name="Fiori P.L."/>
            <person name="Ren Q."/>
            <person name="Paulsen I."/>
            <person name="Zhang H."/>
            <person name="Bastida-Corcuera F.D."/>
            <person name="Simoes-Barbosa A."/>
            <person name="Brown M.T."/>
            <person name="Hayes R.D."/>
            <person name="Mukherjee M."/>
            <person name="Okumura C.Y."/>
            <person name="Schneider R."/>
            <person name="Smith A.J."/>
            <person name="Vanacova S."/>
            <person name="Villalvazo M."/>
            <person name="Haas B.J."/>
            <person name="Pertea M."/>
            <person name="Feldblyum T.V."/>
            <person name="Utterback T.R."/>
            <person name="Shu C.L."/>
            <person name="Osoegawa K."/>
            <person name="de Jong P.J."/>
            <person name="Hrdy I."/>
            <person name="Horvathova L."/>
            <person name="Zubacova Z."/>
            <person name="Dolezal P."/>
            <person name="Malik S.B."/>
            <person name="Logsdon J.M. Jr."/>
            <person name="Henze K."/>
            <person name="Gupta A."/>
            <person name="Wang C.C."/>
            <person name="Dunne R.L."/>
            <person name="Upcroft J.A."/>
            <person name="Upcroft P."/>
            <person name="White O."/>
            <person name="Salzberg S.L."/>
            <person name="Tang P."/>
            <person name="Chiu C.-H."/>
            <person name="Lee Y.-S."/>
            <person name="Embley T.M."/>
            <person name="Coombs G.H."/>
            <person name="Mottram J.C."/>
            <person name="Tachezy J."/>
            <person name="Fraser-Liggett C.M."/>
            <person name="Johnson P.J."/>
        </authorList>
    </citation>
    <scope>NUCLEOTIDE SEQUENCE [LARGE SCALE GENOMIC DNA]</scope>
    <source>
        <strain evidence="1">G3</strain>
    </source>
</reference>
<dbReference type="InParanoid" id="A2ERW8"/>
<accession>A2ERW8</accession>
<proteinExistence type="predicted"/>
<dbReference type="AlphaFoldDB" id="A2ERW8"/>
<name>A2ERW8_TRIV3</name>
<evidence type="ECO:0000313" key="2">
    <source>
        <dbReference type="Proteomes" id="UP000001542"/>
    </source>
</evidence>
<sequence length="124" mass="13926">MQELTDVSLRVFAITHPVLMSNDRSPVSLKSNNELYIDDNYKWLKKGTGRILNQLKEALSTNNDINVINVLYNSSYVLSTWIHKSSIQKSELATANLNSSCIPFIKHFLIAEDSPAEFSDSGCC</sequence>
<gene>
    <name evidence="1" type="ORF">TVAG_232990</name>
</gene>
<organism evidence="1 2">
    <name type="scientific">Trichomonas vaginalis (strain ATCC PRA-98 / G3)</name>
    <dbReference type="NCBI Taxonomy" id="412133"/>
    <lineage>
        <taxon>Eukaryota</taxon>
        <taxon>Metamonada</taxon>
        <taxon>Parabasalia</taxon>
        <taxon>Trichomonadida</taxon>
        <taxon>Trichomonadidae</taxon>
        <taxon>Trichomonas</taxon>
    </lineage>
</organism>
<dbReference type="EMBL" id="DS113471">
    <property type="protein sequence ID" value="EAY04563.1"/>
    <property type="molecule type" value="Genomic_DNA"/>
</dbReference>
<protein>
    <submittedName>
        <fullName evidence="1">Uncharacterized protein</fullName>
    </submittedName>
</protein>
<dbReference type="Proteomes" id="UP000001542">
    <property type="component" value="Unassembled WGS sequence"/>
</dbReference>